<dbReference type="KEGG" id="tim:GMBLW1_45490"/>
<dbReference type="InParanoid" id="A0A6C2YTA9"/>
<dbReference type="Proteomes" id="UP000464378">
    <property type="component" value="Chromosome"/>
</dbReference>
<dbReference type="PROSITE" id="PS51257">
    <property type="entry name" value="PROKAR_LIPOPROTEIN"/>
    <property type="match status" value="1"/>
</dbReference>
<evidence type="ECO:0000313" key="1">
    <source>
        <dbReference type="EMBL" id="VIP04644.1"/>
    </source>
</evidence>
<organism evidence="1">
    <name type="scientific">Tuwongella immobilis</name>
    <dbReference type="NCBI Taxonomy" id="692036"/>
    <lineage>
        <taxon>Bacteria</taxon>
        <taxon>Pseudomonadati</taxon>
        <taxon>Planctomycetota</taxon>
        <taxon>Planctomycetia</taxon>
        <taxon>Gemmatales</taxon>
        <taxon>Gemmataceae</taxon>
        <taxon>Tuwongella</taxon>
    </lineage>
</organism>
<sequence>MRTMRWTPLLMLGMLIGLCGCGDSGGGIAVRGKVTFDGKPVEDGVILFIPEGASNSGADSYRPKVGTQILNGEYAMEADRGPQTGTYQVSITWEQKTGRKIPSGDLIPKEETKQILPERYNTKTTLKATISLSDNVHNFDLKSK</sequence>
<gene>
    <name evidence="1" type="ORF">GMBLW1_45490</name>
</gene>
<keyword evidence="2" id="KW-1185">Reference proteome</keyword>
<reference evidence="1" key="1">
    <citation type="submission" date="2019-04" db="EMBL/GenBank/DDBJ databases">
        <authorList>
            <consortium name="Science for Life Laboratories"/>
        </authorList>
    </citation>
    <scope>NUCLEOTIDE SEQUENCE</scope>
    <source>
        <strain evidence="1">MBLW1</strain>
    </source>
</reference>
<dbReference type="EMBL" id="LR593887">
    <property type="protein sequence ID" value="VTS06649.1"/>
    <property type="molecule type" value="Genomic_DNA"/>
</dbReference>
<evidence type="ECO:0008006" key="3">
    <source>
        <dbReference type="Google" id="ProtNLM"/>
    </source>
</evidence>
<dbReference type="RefSeq" id="WP_162659698.1">
    <property type="nucleotide sequence ID" value="NZ_LR593887.1"/>
</dbReference>
<name>A0A6C2YTA9_9BACT</name>
<evidence type="ECO:0000313" key="2">
    <source>
        <dbReference type="Proteomes" id="UP000464378"/>
    </source>
</evidence>
<accession>A0A6C2YTA9</accession>
<dbReference type="AlphaFoldDB" id="A0A6C2YTA9"/>
<protein>
    <recommendedName>
        <fullName evidence="3">Carboxypeptidase regulatory-like domain-containing protein</fullName>
    </recommendedName>
</protein>
<dbReference type="EMBL" id="LR586016">
    <property type="protein sequence ID" value="VIP04644.1"/>
    <property type="molecule type" value="Genomic_DNA"/>
</dbReference>
<proteinExistence type="predicted"/>